<dbReference type="AlphaFoldDB" id="A0A2A9NHI4"/>
<sequence>MNIGPYCLKQLQVHNFVPWKHHMIATLEDMKLNKFIQPDAMKPTKEEEASDTISDMQILFLAGAKTAKVMWEQICNVKESRGQLGIMSM</sequence>
<keyword evidence="2" id="KW-1185">Reference proteome</keyword>
<protein>
    <recommendedName>
        <fullName evidence="3">Retrotransposon Copia-like N-terminal domain-containing protein</fullName>
    </recommendedName>
</protein>
<accession>A0A2A9NHI4</accession>
<evidence type="ECO:0008006" key="3">
    <source>
        <dbReference type="Google" id="ProtNLM"/>
    </source>
</evidence>
<dbReference type="STRING" id="703135.A0A2A9NHI4"/>
<organism evidence="1 2">
    <name type="scientific">Amanita thiersii Skay4041</name>
    <dbReference type="NCBI Taxonomy" id="703135"/>
    <lineage>
        <taxon>Eukaryota</taxon>
        <taxon>Fungi</taxon>
        <taxon>Dikarya</taxon>
        <taxon>Basidiomycota</taxon>
        <taxon>Agaricomycotina</taxon>
        <taxon>Agaricomycetes</taxon>
        <taxon>Agaricomycetidae</taxon>
        <taxon>Agaricales</taxon>
        <taxon>Pluteineae</taxon>
        <taxon>Amanitaceae</taxon>
        <taxon>Amanita</taxon>
    </lineage>
</organism>
<reference evidence="1 2" key="1">
    <citation type="submission" date="2014-02" db="EMBL/GenBank/DDBJ databases">
        <title>Transposable element dynamics among asymbiotic and ectomycorrhizal Amanita fungi.</title>
        <authorList>
            <consortium name="DOE Joint Genome Institute"/>
            <person name="Hess J."/>
            <person name="Skrede I."/>
            <person name="Wolfe B."/>
            <person name="LaButti K."/>
            <person name="Ohm R.A."/>
            <person name="Grigoriev I.V."/>
            <person name="Pringle A."/>
        </authorList>
    </citation>
    <scope>NUCLEOTIDE SEQUENCE [LARGE SCALE GENOMIC DNA]</scope>
    <source>
        <strain evidence="1 2">SKay4041</strain>
    </source>
</reference>
<proteinExistence type="predicted"/>
<gene>
    <name evidence="1" type="ORF">AMATHDRAFT_152614</name>
</gene>
<dbReference type="OrthoDB" id="2847449at2759"/>
<evidence type="ECO:0000313" key="2">
    <source>
        <dbReference type="Proteomes" id="UP000242287"/>
    </source>
</evidence>
<evidence type="ECO:0000313" key="1">
    <source>
        <dbReference type="EMBL" id="PFH47236.1"/>
    </source>
</evidence>
<dbReference type="Proteomes" id="UP000242287">
    <property type="component" value="Unassembled WGS sequence"/>
</dbReference>
<name>A0A2A9NHI4_9AGAR</name>
<dbReference type="EMBL" id="KZ302125">
    <property type="protein sequence ID" value="PFH47236.1"/>
    <property type="molecule type" value="Genomic_DNA"/>
</dbReference>